<dbReference type="AlphaFoldDB" id="A0A7J6XKL2"/>
<name>A0A7J6XKL2_TRYCR</name>
<feature type="region of interest" description="Disordered" evidence="1">
    <location>
        <begin position="28"/>
        <end position="50"/>
    </location>
</feature>
<sequence>MRAAGEAHRAVVMSVSVGVRVEQLGGKHTAPLTGRAQQETIKRGKSRKEKTSIVIAPKSKKRNGLVERERERSPTQCNGNKTKTVTVLRPCSQAGRQRCVSCRREHQRACMGVHAYIQWAHYVCASWGEVRARVHARGHTQRVGERRVCVRAVHGSLSLTLTRPPPQPQHTNKRRSKRGEVVWETAVLPSLSSIFSVWFVSKAVLPFADSSSFSPIRSCWSSVSFTVVSLDSAMALTFTSLLSDSEVAATAAPVETDGNGGSVVPSDVLSVPIKGASPSGCFVEPSLICFCCNPSGGTGASEPCVAAGPVGEPCSVTCFPFFCFN</sequence>
<organism evidence="2 3">
    <name type="scientific">Trypanosoma cruzi</name>
    <dbReference type="NCBI Taxonomy" id="5693"/>
    <lineage>
        <taxon>Eukaryota</taxon>
        <taxon>Discoba</taxon>
        <taxon>Euglenozoa</taxon>
        <taxon>Kinetoplastea</taxon>
        <taxon>Metakinetoplastina</taxon>
        <taxon>Trypanosomatida</taxon>
        <taxon>Trypanosomatidae</taxon>
        <taxon>Trypanosoma</taxon>
        <taxon>Schizotrypanum</taxon>
    </lineage>
</organism>
<evidence type="ECO:0000313" key="2">
    <source>
        <dbReference type="EMBL" id="KAF5214736.1"/>
    </source>
</evidence>
<protein>
    <recommendedName>
        <fullName evidence="4">Nucleolar RNA helicase II</fullName>
    </recommendedName>
</protein>
<accession>A0A7J6XKL2</accession>
<evidence type="ECO:0008006" key="4">
    <source>
        <dbReference type="Google" id="ProtNLM"/>
    </source>
</evidence>
<comment type="caution">
    <text evidence="2">The sequence shown here is derived from an EMBL/GenBank/DDBJ whole genome shotgun (WGS) entry which is preliminary data.</text>
</comment>
<reference evidence="2 3" key="1">
    <citation type="journal article" date="2019" name="Genome Biol. Evol.">
        <title>Nanopore Sequencing Significantly Improves Genome Assembly of the Protozoan Parasite Trypanosoma cruzi.</title>
        <authorList>
            <person name="Diaz-Viraque F."/>
            <person name="Pita S."/>
            <person name="Greif G."/>
            <person name="de Souza R.C.M."/>
            <person name="Iraola G."/>
            <person name="Robello C."/>
        </authorList>
    </citation>
    <scope>NUCLEOTIDE SEQUENCE [LARGE SCALE GENOMIC DNA]</scope>
    <source>
        <strain evidence="2 3">Berenice</strain>
    </source>
</reference>
<evidence type="ECO:0000256" key="1">
    <source>
        <dbReference type="SAM" id="MobiDB-lite"/>
    </source>
</evidence>
<dbReference type="VEuPathDB" id="TriTrypDB:ECC02_012639"/>
<gene>
    <name evidence="2" type="ORF">ECC02_012639</name>
</gene>
<dbReference type="Proteomes" id="UP000583944">
    <property type="component" value="Unassembled WGS sequence"/>
</dbReference>
<proteinExistence type="predicted"/>
<dbReference type="EMBL" id="JABDHM010000435">
    <property type="protein sequence ID" value="KAF5214736.1"/>
    <property type="molecule type" value="Genomic_DNA"/>
</dbReference>
<evidence type="ECO:0000313" key="3">
    <source>
        <dbReference type="Proteomes" id="UP000583944"/>
    </source>
</evidence>